<evidence type="ECO:0000313" key="1">
    <source>
        <dbReference type="EMBL" id="GAJ05090.1"/>
    </source>
</evidence>
<proteinExistence type="predicted"/>
<gene>
    <name evidence="1" type="ORF">S12H4_43076</name>
</gene>
<sequence>MPFTTKPDGEKKFGENTRVLSIRIPESQFEYIKTNINDFVDNYTENNPQKIETIQDGIEEIVSMYLDIKDYVKKEKSITLSKYYSILFNHNKDLIVDLIDKFPIERKTSVKTLTEEETGKDLTKEERIRAISGLHMTPLTPRYGSPGYEKNIDKLMKRARKKKRK</sequence>
<protein>
    <submittedName>
        <fullName evidence="1">Uncharacterized protein</fullName>
    </submittedName>
</protein>
<reference evidence="1" key="1">
    <citation type="journal article" date="2014" name="Front. Microbiol.">
        <title>High frequency of phylogenetically diverse reductive dehalogenase-homologous genes in deep subseafloor sedimentary metagenomes.</title>
        <authorList>
            <person name="Kawai M."/>
            <person name="Futagami T."/>
            <person name="Toyoda A."/>
            <person name="Takaki Y."/>
            <person name="Nishi S."/>
            <person name="Hori S."/>
            <person name="Arai W."/>
            <person name="Tsubouchi T."/>
            <person name="Morono Y."/>
            <person name="Uchiyama I."/>
            <person name="Ito T."/>
            <person name="Fujiyama A."/>
            <person name="Inagaki F."/>
            <person name="Takami H."/>
        </authorList>
    </citation>
    <scope>NUCLEOTIDE SEQUENCE</scope>
    <source>
        <strain evidence="1">Expedition CK06-06</strain>
    </source>
</reference>
<name>X1VEK2_9ZZZZ</name>
<comment type="caution">
    <text evidence="1">The sequence shown here is derived from an EMBL/GenBank/DDBJ whole genome shotgun (WGS) entry which is preliminary data.</text>
</comment>
<dbReference type="EMBL" id="BARW01026405">
    <property type="protein sequence ID" value="GAJ05090.1"/>
    <property type="molecule type" value="Genomic_DNA"/>
</dbReference>
<organism evidence="1">
    <name type="scientific">marine sediment metagenome</name>
    <dbReference type="NCBI Taxonomy" id="412755"/>
    <lineage>
        <taxon>unclassified sequences</taxon>
        <taxon>metagenomes</taxon>
        <taxon>ecological metagenomes</taxon>
    </lineage>
</organism>
<accession>X1VEK2</accession>
<dbReference type="AlphaFoldDB" id="X1VEK2"/>